<feature type="non-terminal residue" evidence="2">
    <location>
        <position position="74"/>
    </location>
</feature>
<dbReference type="EMBL" id="GAIX01001362">
    <property type="protein sequence ID" value="JAA91198.1"/>
    <property type="molecule type" value="Transcribed_RNA"/>
</dbReference>
<name>S4PMJ6_9NEOP</name>
<organism evidence="2">
    <name type="scientific">Pararge aegeria</name>
    <name type="common">speckled wood butterfly</name>
    <dbReference type="NCBI Taxonomy" id="116150"/>
    <lineage>
        <taxon>Eukaryota</taxon>
        <taxon>Metazoa</taxon>
        <taxon>Ecdysozoa</taxon>
        <taxon>Arthropoda</taxon>
        <taxon>Hexapoda</taxon>
        <taxon>Insecta</taxon>
        <taxon>Pterygota</taxon>
        <taxon>Neoptera</taxon>
        <taxon>Endopterygota</taxon>
        <taxon>Lepidoptera</taxon>
        <taxon>Glossata</taxon>
        <taxon>Ditrysia</taxon>
        <taxon>Papilionoidea</taxon>
        <taxon>Nymphalidae</taxon>
        <taxon>Satyrinae</taxon>
        <taxon>Satyrini</taxon>
        <taxon>Parargina</taxon>
        <taxon>Pararge</taxon>
    </lineage>
</organism>
<evidence type="ECO:0000256" key="1">
    <source>
        <dbReference type="SAM" id="MobiDB-lite"/>
    </source>
</evidence>
<accession>S4PMJ6</accession>
<evidence type="ECO:0000313" key="2">
    <source>
        <dbReference type="EMBL" id="JAA91198.1"/>
    </source>
</evidence>
<sequence>MTTSTTFRSRTSRRRSNRRRPCRWRGSTTDRRKKMMRTMLPLPFCAPSATWSSTKAYSSWSISSNTWFRRQRAP</sequence>
<proteinExistence type="predicted"/>
<feature type="compositionally biased region" description="Basic residues" evidence="1">
    <location>
        <begin position="10"/>
        <end position="23"/>
    </location>
</feature>
<reference evidence="2" key="2">
    <citation type="submission" date="2013-05" db="EMBL/GenBank/DDBJ databases">
        <authorList>
            <person name="Carter J.-M."/>
            <person name="Baker S.C."/>
            <person name="Pink R."/>
            <person name="Carter D.R.F."/>
            <person name="Collins A."/>
            <person name="Tomlin J."/>
            <person name="Gibbs M."/>
            <person name="Breuker C.J."/>
        </authorList>
    </citation>
    <scope>NUCLEOTIDE SEQUENCE</scope>
    <source>
        <tissue evidence="2">Ovary</tissue>
    </source>
</reference>
<feature type="region of interest" description="Disordered" evidence="1">
    <location>
        <begin position="1"/>
        <end position="31"/>
    </location>
</feature>
<dbReference type="AlphaFoldDB" id="S4PMJ6"/>
<reference evidence="2" key="1">
    <citation type="journal article" date="2013" name="BMC Genomics">
        <title>Unscrambling butterfly oogenesis.</title>
        <authorList>
            <person name="Carter J.M."/>
            <person name="Baker S.C."/>
            <person name="Pink R."/>
            <person name="Carter D.R."/>
            <person name="Collins A."/>
            <person name="Tomlin J."/>
            <person name="Gibbs M."/>
            <person name="Breuker C.J."/>
        </authorList>
    </citation>
    <scope>NUCLEOTIDE SEQUENCE</scope>
    <source>
        <tissue evidence="2">Ovary</tissue>
    </source>
</reference>
<protein>
    <submittedName>
        <fullName evidence="2">Uncharacterized protein</fullName>
    </submittedName>
</protein>